<dbReference type="AlphaFoldDB" id="A0A1E3JX62"/>
<accession>A0A1E3JX62</accession>
<feature type="region of interest" description="Disordered" evidence="2">
    <location>
        <begin position="42"/>
        <end position="65"/>
    </location>
</feature>
<gene>
    <name evidence="3" type="ORF">L198_02147</name>
</gene>
<evidence type="ECO:0000256" key="1">
    <source>
        <dbReference type="SAM" id="Coils"/>
    </source>
</evidence>
<feature type="region of interest" description="Disordered" evidence="2">
    <location>
        <begin position="1"/>
        <end position="28"/>
    </location>
</feature>
<keyword evidence="4" id="KW-1185">Reference proteome</keyword>
<dbReference type="GeneID" id="30191360"/>
<protein>
    <submittedName>
        <fullName evidence="3">Uncharacterized protein</fullName>
    </submittedName>
</protein>
<dbReference type="EMBL" id="AWGH01000004">
    <property type="protein sequence ID" value="ODO05454.1"/>
    <property type="molecule type" value="Genomic_DNA"/>
</dbReference>
<reference evidence="3 4" key="1">
    <citation type="submission" date="2016-06" db="EMBL/GenBank/DDBJ databases">
        <title>Evolution of pathogenesis and genome organization in the Tremellales.</title>
        <authorList>
            <person name="Cuomo C."/>
            <person name="Litvintseva A."/>
            <person name="Heitman J."/>
            <person name="Chen Y."/>
            <person name="Sun S."/>
            <person name="Springer D."/>
            <person name="Dromer F."/>
            <person name="Young S."/>
            <person name="Zeng Q."/>
            <person name="Chapman S."/>
            <person name="Gujja S."/>
            <person name="Saif S."/>
            <person name="Birren B."/>
        </authorList>
    </citation>
    <scope>NUCLEOTIDE SEQUENCE [LARGE SCALE GENOMIC DNA]</scope>
    <source>
        <strain evidence="3 4">CBS 7118</strain>
    </source>
</reference>
<comment type="caution">
    <text evidence="3">The sequence shown here is derived from an EMBL/GenBank/DDBJ whole genome shotgun (WGS) entry which is preliminary data.</text>
</comment>
<name>A0A1E3JX62_9TREE</name>
<keyword evidence="1" id="KW-0175">Coiled coil</keyword>
<dbReference type="Proteomes" id="UP000094819">
    <property type="component" value="Unassembled WGS sequence"/>
</dbReference>
<feature type="coiled-coil region" evidence="1">
    <location>
        <begin position="114"/>
        <end position="141"/>
    </location>
</feature>
<dbReference type="RefSeq" id="XP_019034109.1">
    <property type="nucleotide sequence ID" value="XM_019174302.1"/>
</dbReference>
<sequence>MSHFIIPDLSPDHPLSLQTSPPSSPICEHPLAQQDIWEAFSLYPPSDDLDGSDDDEDEEDEDEDEEYMFVGDVWRLAMVAAMVASLDEDETVEALRCLSSAMDDMAQAFKQERHARAAAKLEAANAARKAQEQEQKAALKEAVTFLEGLVDRGVLTADQSGAIICAATEAGGPWLSLQAAARWGGASGDSIVRALARKYAPELPSPEPEPGSGGSGFQAHSTPYGGGSYGHTGGGNGRTRLGFC</sequence>
<organism evidence="3 4">
    <name type="scientific">Cryptococcus wingfieldii CBS 7118</name>
    <dbReference type="NCBI Taxonomy" id="1295528"/>
    <lineage>
        <taxon>Eukaryota</taxon>
        <taxon>Fungi</taxon>
        <taxon>Dikarya</taxon>
        <taxon>Basidiomycota</taxon>
        <taxon>Agaricomycotina</taxon>
        <taxon>Tremellomycetes</taxon>
        <taxon>Tremellales</taxon>
        <taxon>Cryptococcaceae</taxon>
        <taxon>Cryptococcus</taxon>
    </lineage>
</organism>
<evidence type="ECO:0000313" key="3">
    <source>
        <dbReference type="EMBL" id="ODO05454.1"/>
    </source>
</evidence>
<feature type="compositionally biased region" description="Acidic residues" evidence="2">
    <location>
        <begin position="47"/>
        <end position="65"/>
    </location>
</feature>
<proteinExistence type="predicted"/>
<feature type="compositionally biased region" description="Gly residues" evidence="2">
    <location>
        <begin position="224"/>
        <end position="233"/>
    </location>
</feature>
<evidence type="ECO:0000313" key="4">
    <source>
        <dbReference type="Proteomes" id="UP000094819"/>
    </source>
</evidence>
<feature type="region of interest" description="Disordered" evidence="2">
    <location>
        <begin position="201"/>
        <end position="233"/>
    </location>
</feature>
<evidence type="ECO:0000256" key="2">
    <source>
        <dbReference type="SAM" id="MobiDB-lite"/>
    </source>
</evidence>